<proteinExistence type="predicted"/>
<comment type="caution">
    <text evidence="2">The sequence shown here is derived from an EMBL/GenBank/DDBJ whole genome shotgun (WGS) entry which is preliminary data.</text>
</comment>
<protein>
    <submittedName>
        <fullName evidence="2">Uncharacterized protein</fullName>
    </submittedName>
</protein>
<dbReference type="Proteomes" id="UP000190648">
    <property type="component" value="Unassembled WGS sequence"/>
</dbReference>
<dbReference type="EMBL" id="LSYS01001700">
    <property type="protein sequence ID" value="OPJ87813.1"/>
    <property type="molecule type" value="Genomic_DNA"/>
</dbReference>
<dbReference type="AlphaFoldDB" id="A0A1V4KTM0"/>
<evidence type="ECO:0000256" key="1">
    <source>
        <dbReference type="SAM" id="MobiDB-lite"/>
    </source>
</evidence>
<gene>
    <name evidence="2" type="ORF">AV530_001199</name>
</gene>
<reference evidence="2 3" key="1">
    <citation type="submission" date="2016-02" db="EMBL/GenBank/DDBJ databases">
        <title>Band-tailed pigeon sequencing and assembly.</title>
        <authorList>
            <person name="Soares A.E."/>
            <person name="Novak B.J."/>
            <person name="Rice E.S."/>
            <person name="O'Connell B."/>
            <person name="Chang D."/>
            <person name="Weber S."/>
            <person name="Shapiro B."/>
        </authorList>
    </citation>
    <scope>NUCLEOTIDE SEQUENCE [LARGE SCALE GENOMIC DNA]</scope>
    <source>
        <strain evidence="2">BTP2013</strain>
        <tissue evidence="2">Blood</tissue>
    </source>
</reference>
<accession>A0A1V4KTM0</accession>
<organism evidence="2 3">
    <name type="scientific">Patagioenas fasciata monilis</name>
    <dbReference type="NCBI Taxonomy" id="372326"/>
    <lineage>
        <taxon>Eukaryota</taxon>
        <taxon>Metazoa</taxon>
        <taxon>Chordata</taxon>
        <taxon>Craniata</taxon>
        <taxon>Vertebrata</taxon>
        <taxon>Euteleostomi</taxon>
        <taxon>Archelosauria</taxon>
        <taxon>Archosauria</taxon>
        <taxon>Dinosauria</taxon>
        <taxon>Saurischia</taxon>
        <taxon>Theropoda</taxon>
        <taxon>Coelurosauria</taxon>
        <taxon>Aves</taxon>
        <taxon>Neognathae</taxon>
        <taxon>Neoaves</taxon>
        <taxon>Columbimorphae</taxon>
        <taxon>Columbiformes</taxon>
        <taxon>Columbidae</taxon>
        <taxon>Patagioenas</taxon>
    </lineage>
</organism>
<sequence length="75" mass="8097">MGTRPGASLRKYDAVSRPMGMARPSARCLPTGTPSLARSRGAPRTTSRPWPSHNPARAPCLFLFRHLAAPAPWCA</sequence>
<feature type="region of interest" description="Disordered" evidence="1">
    <location>
        <begin position="21"/>
        <end position="52"/>
    </location>
</feature>
<name>A0A1V4KTM0_PATFA</name>
<keyword evidence="3" id="KW-1185">Reference proteome</keyword>
<evidence type="ECO:0000313" key="3">
    <source>
        <dbReference type="Proteomes" id="UP000190648"/>
    </source>
</evidence>
<evidence type="ECO:0000313" key="2">
    <source>
        <dbReference type="EMBL" id="OPJ87813.1"/>
    </source>
</evidence>